<evidence type="ECO:0000313" key="4">
    <source>
        <dbReference type="EMBL" id="ARF62275.1"/>
    </source>
</evidence>
<organism evidence="4 5">
    <name type="scientific">Streptomyces violaceoruber</name>
    <dbReference type="NCBI Taxonomy" id="1935"/>
    <lineage>
        <taxon>Bacteria</taxon>
        <taxon>Bacillati</taxon>
        <taxon>Actinomycetota</taxon>
        <taxon>Actinomycetes</taxon>
        <taxon>Kitasatosporales</taxon>
        <taxon>Streptomycetaceae</taxon>
        <taxon>Streptomyces</taxon>
        <taxon>Streptomyces violaceoruber group</taxon>
    </lineage>
</organism>
<evidence type="ECO:0000259" key="3">
    <source>
        <dbReference type="Pfam" id="PF00291"/>
    </source>
</evidence>
<dbReference type="Gene3D" id="3.40.50.1100">
    <property type="match status" value="2"/>
</dbReference>
<protein>
    <recommendedName>
        <fullName evidence="3">Tryptophan synthase beta chain-like PALP domain-containing protein</fullName>
    </recommendedName>
</protein>
<gene>
    <name evidence="4" type="ORF">B1H20_13310</name>
</gene>
<dbReference type="OrthoDB" id="9778118at2"/>
<dbReference type="GO" id="GO:1901605">
    <property type="term" value="P:alpha-amino acid metabolic process"/>
    <property type="evidence" value="ECO:0007669"/>
    <property type="project" value="UniProtKB-ARBA"/>
</dbReference>
<dbReference type="SUPFAM" id="SSF53686">
    <property type="entry name" value="Tryptophan synthase beta subunit-like PLP-dependent enzymes"/>
    <property type="match status" value="1"/>
</dbReference>
<dbReference type="Proteomes" id="UP000192445">
    <property type="component" value="Chromosome"/>
</dbReference>
<sequence>MWRWRPLLPALPAPVSLGEGGAPPVPLRHLPGVRINDERANPTGSFMDHMASPGVSWARDRGFGTVAVASTGHAAVSTAAYAAAAWAVHHGRGDGYAPS</sequence>
<keyword evidence="2" id="KW-0663">Pyridoxal phosphate</keyword>
<comment type="cofactor">
    <cofactor evidence="1">
        <name>pyridoxal 5'-phosphate</name>
        <dbReference type="ChEBI" id="CHEBI:597326"/>
    </cofactor>
</comment>
<dbReference type="Pfam" id="PF00291">
    <property type="entry name" value="PALP"/>
    <property type="match status" value="1"/>
</dbReference>
<name>A0A1V0UAJ3_STRVN</name>
<reference evidence="4 5" key="1">
    <citation type="submission" date="2017-03" db="EMBL/GenBank/DDBJ databases">
        <title>Complete Genome Sequence of a natural compounds producer, Streptomyces violaceus S21.</title>
        <authorList>
            <person name="Zhong C."/>
            <person name="Zhao Z."/>
            <person name="Fu J."/>
            <person name="Zong G."/>
            <person name="Qin R."/>
            <person name="Cao G."/>
        </authorList>
    </citation>
    <scope>NUCLEOTIDE SEQUENCE [LARGE SCALE GENOMIC DNA]</scope>
    <source>
        <strain evidence="4 5">S21</strain>
    </source>
</reference>
<dbReference type="EMBL" id="CP020570">
    <property type="protein sequence ID" value="ARF62275.1"/>
    <property type="molecule type" value="Genomic_DNA"/>
</dbReference>
<accession>A0A1V0UAJ3</accession>
<dbReference type="RefSeq" id="WP_083192577.1">
    <property type="nucleotide sequence ID" value="NZ_CP020570.1"/>
</dbReference>
<dbReference type="InterPro" id="IPR001926">
    <property type="entry name" value="TrpB-like_PALP"/>
</dbReference>
<dbReference type="STRING" id="1935.B1H20_13310"/>
<dbReference type="KEGG" id="svu:B1H20_13310"/>
<feature type="domain" description="Tryptophan synthase beta chain-like PALP" evidence="3">
    <location>
        <begin position="16"/>
        <end position="84"/>
    </location>
</feature>
<evidence type="ECO:0000313" key="5">
    <source>
        <dbReference type="Proteomes" id="UP000192445"/>
    </source>
</evidence>
<proteinExistence type="predicted"/>
<dbReference type="InterPro" id="IPR036052">
    <property type="entry name" value="TrpB-like_PALP_sf"/>
</dbReference>
<dbReference type="AlphaFoldDB" id="A0A1V0UAJ3"/>
<evidence type="ECO:0000256" key="1">
    <source>
        <dbReference type="ARBA" id="ARBA00001933"/>
    </source>
</evidence>
<evidence type="ECO:0000256" key="2">
    <source>
        <dbReference type="ARBA" id="ARBA00022898"/>
    </source>
</evidence>